<proteinExistence type="predicted"/>
<dbReference type="Pfam" id="PF01637">
    <property type="entry name" value="ATPase_2"/>
    <property type="match status" value="1"/>
</dbReference>
<dbReference type="AlphaFoldDB" id="A8M928"/>
<dbReference type="KEGG" id="cma:Cmaq_1422"/>
<dbReference type="HOGENOM" id="CLU_070505_0_0_2"/>
<dbReference type="GeneID" id="5709292"/>
<evidence type="ECO:0000313" key="2">
    <source>
        <dbReference type="EMBL" id="ABW02247.1"/>
    </source>
</evidence>
<dbReference type="InterPro" id="IPR011579">
    <property type="entry name" value="ATPase_dom"/>
</dbReference>
<gene>
    <name evidence="2" type="ordered locus">Cmaq_1422</name>
</gene>
<dbReference type="GO" id="GO:0005524">
    <property type="term" value="F:ATP binding"/>
    <property type="evidence" value="ECO:0007669"/>
    <property type="project" value="InterPro"/>
</dbReference>
<keyword evidence="3" id="KW-1185">Reference proteome</keyword>
<dbReference type="eggNOG" id="arCOG03408">
    <property type="taxonomic scope" value="Archaea"/>
</dbReference>
<name>A8M928_CALMQ</name>
<evidence type="ECO:0000313" key="3">
    <source>
        <dbReference type="Proteomes" id="UP000001137"/>
    </source>
</evidence>
<reference evidence="2 3" key="1">
    <citation type="submission" date="2007-10" db="EMBL/GenBank/DDBJ databases">
        <title>Complete sequence of Caldivirga maquilingensis IC-167.</title>
        <authorList>
            <consortium name="US DOE Joint Genome Institute"/>
            <person name="Copeland A."/>
            <person name="Lucas S."/>
            <person name="Lapidus A."/>
            <person name="Barry K."/>
            <person name="Glavina del Rio T."/>
            <person name="Dalin E."/>
            <person name="Tice H."/>
            <person name="Pitluck S."/>
            <person name="Saunders E."/>
            <person name="Brettin T."/>
            <person name="Bruce D."/>
            <person name="Detter J.C."/>
            <person name="Han C."/>
            <person name="Schmutz J."/>
            <person name="Larimer F."/>
            <person name="Land M."/>
            <person name="Hauser L."/>
            <person name="Kyrpides N."/>
            <person name="Ivanova N."/>
            <person name="Biddle J.F."/>
            <person name="Zhang Z."/>
            <person name="Fitz-Gibbon S.T."/>
            <person name="Lowe T.M."/>
            <person name="Saltikov C."/>
            <person name="House C.H."/>
            <person name="Richardson P."/>
        </authorList>
    </citation>
    <scope>NUCLEOTIDE SEQUENCE [LARGE SCALE GENOMIC DNA]</scope>
    <source>
        <strain evidence="3">ATCC 700844 / DSM 13496 / JCM 10307 / IC-167</strain>
    </source>
</reference>
<dbReference type="SUPFAM" id="SSF52540">
    <property type="entry name" value="P-loop containing nucleoside triphosphate hydrolases"/>
    <property type="match status" value="1"/>
</dbReference>
<dbReference type="InterPro" id="IPR027417">
    <property type="entry name" value="P-loop_NTPase"/>
</dbReference>
<dbReference type="EMBL" id="CP000852">
    <property type="protein sequence ID" value="ABW02247.1"/>
    <property type="molecule type" value="Genomic_DNA"/>
</dbReference>
<organism evidence="2 3">
    <name type="scientific">Caldivirga maquilingensis (strain ATCC 700844 / DSM 13496 / JCM 10307 / IC-167)</name>
    <dbReference type="NCBI Taxonomy" id="397948"/>
    <lineage>
        <taxon>Archaea</taxon>
        <taxon>Thermoproteota</taxon>
        <taxon>Thermoprotei</taxon>
        <taxon>Thermoproteales</taxon>
        <taxon>Thermoproteaceae</taxon>
        <taxon>Caldivirga</taxon>
    </lineage>
</organism>
<dbReference type="RefSeq" id="WP_012186466.1">
    <property type="nucleotide sequence ID" value="NC_009954.1"/>
</dbReference>
<accession>A8M928</accession>
<feature type="domain" description="ATPase" evidence="1">
    <location>
        <begin position="18"/>
        <end position="226"/>
    </location>
</feature>
<dbReference type="Proteomes" id="UP000001137">
    <property type="component" value="Chromosome"/>
</dbReference>
<dbReference type="Gene3D" id="3.40.50.300">
    <property type="entry name" value="P-loop containing nucleotide triphosphate hydrolases"/>
    <property type="match status" value="1"/>
</dbReference>
<evidence type="ECO:0000259" key="1">
    <source>
        <dbReference type="Pfam" id="PF01637"/>
    </source>
</evidence>
<protein>
    <recommendedName>
        <fullName evidence="1">ATPase domain-containing protein</fullName>
    </recommendedName>
</protein>
<sequence length="335" mass="38414">MINVGRIKLSFAGIRVDFVDREWALRRIEKWAEGGTYPVQVVYGPEGCGKTAWLRQSVELLRGLGFDVVYVNPINREFLTGFNVLRDRFLAVIKETISQDALGRLVWLAFDVAKELIKVTRGRVAVIVDDAFQVIGVKESTLYVKALLNLIEYPPEQYEKIVAVTATSEGVSKSEIGRHRWANLLTMWNMTKDGFKELYDQIPGDKPSLEELWKLTGGNPWMLEMLYEAHWSVDQVVNRIIRSKGLISFIQSLSENDKKLLMKALEDPDTLMSRDGVMLMNKLVELNLIIDNIYPRDEYLWVDSPPPERDNELGIGKYTAWQSPLHREAVRRVLS</sequence>